<dbReference type="InterPro" id="IPR036162">
    <property type="entry name" value="Resolvase-like_N_sf"/>
</dbReference>
<dbReference type="SMART" id="SM00857">
    <property type="entry name" value="Resolvase"/>
    <property type="match status" value="1"/>
</dbReference>
<sequence length="115" mass="12743">MVGASLLRCADTKKVRCVIYTRKTSDEDLDQAFNSLDAQREACEAYIRSQRHGGRKLLPQHYDDGGISGGTMDRPSLRALLAELKAGSIDMVVVCKIDQLTLTHRLCSVVRTDFA</sequence>
<name>A0ABT4LV30_9PROT</name>
<feature type="domain" description="Resolvase/invertase-type recombinase catalytic" evidence="1">
    <location>
        <begin position="16"/>
        <end position="115"/>
    </location>
</feature>
<dbReference type="PANTHER" id="PTHR30461:SF23">
    <property type="entry name" value="DNA RECOMBINASE-RELATED"/>
    <property type="match status" value="1"/>
</dbReference>
<dbReference type="Pfam" id="PF00239">
    <property type="entry name" value="Resolvase"/>
    <property type="match status" value="1"/>
</dbReference>
<protein>
    <submittedName>
        <fullName evidence="2">Recombinase family protein</fullName>
    </submittedName>
</protein>
<dbReference type="PROSITE" id="PS51736">
    <property type="entry name" value="RECOMBINASES_3"/>
    <property type="match status" value="1"/>
</dbReference>
<evidence type="ECO:0000313" key="3">
    <source>
        <dbReference type="Proteomes" id="UP001083770"/>
    </source>
</evidence>
<evidence type="ECO:0000313" key="2">
    <source>
        <dbReference type="EMBL" id="MCZ4298240.1"/>
    </source>
</evidence>
<keyword evidence="3" id="KW-1185">Reference proteome</keyword>
<dbReference type="Proteomes" id="UP001083770">
    <property type="component" value="Unassembled WGS sequence"/>
</dbReference>
<dbReference type="InterPro" id="IPR006119">
    <property type="entry name" value="Resolv_N"/>
</dbReference>
<dbReference type="Gene3D" id="3.40.50.1390">
    <property type="entry name" value="Resolvase, N-terminal catalytic domain"/>
    <property type="match status" value="1"/>
</dbReference>
<evidence type="ECO:0000259" key="1">
    <source>
        <dbReference type="PROSITE" id="PS51736"/>
    </source>
</evidence>
<accession>A0ABT4LV30</accession>
<comment type="caution">
    <text evidence="2">The sequence shown here is derived from an EMBL/GenBank/DDBJ whole genome shotgun (WGS) entry which is preliminary data.</text>
</comment>
<reference evidence="2" key="1">
    <citation type="submission" date="2022-12" db="EMBL/GenBank/DDBJ databases">
        <title>Bacterial isolates from different developmental stages of Nematostella vectensis.</title>
        <authorList>
            <person name="Fraune S."/>
        </authorList>
    </citation>
    <scope>NUCLEOTIDE SEQUENCE</scope>
    <source>
        <strain evidence="2">G21632-S1</strain>
    </source>
</reference>
<dbReference type="InterPro" id="IPR050639">
    <property type="entry name" value="SSR_resolvase"/>
</dbReference>
<dbReference type="EMBL" id="JAPWGW010000002">
    <property type="protein sequence ID" value="MCZ4298240.1"/>
    <property type="molecule type" value="Genomic_DNA"/>
</dbReference>
<organism evidence="2 3">
    <name type="scientific">Henriciella marina</name>
    <dbReference type="NCBI Taxonomy" id="453851"/>
    <lineage>
        <taxon>Bacteria</taxon>
        <taxon>Pseudomonadati</taxon>
        <taxon>Pseudomonadota</taxon>
        <taxon>Alphaproteobacteria</taxon>
        <taxon>Hyphomonadales</taxon>
        <taxon>Hyphomonadaceae</taxon>
        <taxon>Henriciella</taxon>
    </lineage>
</organism>
<dbReference type="SUPFAM" id="SSF53041">
    <property type="entry name" value="Resolvase-like"/>
    <property type="match status" value="1"/>
</dbReference>
<gene>
    <name evidence="2" type="ORF">O4G74_09245</name>
</gene>
<dbReference type="PANTHER" id="PTHR30461">
    <property type="entry name" value="DNA-INVERTASE FROM LAMBDOID PROPHAGE"/>
    <property type="match status" value="1"/>
</dbReference>
<proteinExistence type="predicted"/>